<reference evidence="1 2" key="1">
    <citation type="submission" date="2021-02" db="EMBL/GenBank/DDBJ databases">
        <authorList>
            <person name="Lee D.-H."/>
        </authorList>
    </citation>
    <scope>NUCLEOTIDE SEQUENCE [LARGE SCALE GENOMIC DNA]</scope>
    <source>
        <strain evidence="1 2">UL073</strain>
    </source>
</reference>
<protein>
    <submittedName>
        <fullName evidence="1">YggL family protein</fullName>
    </submittedName>
</protein>
<accession>A0ABS2IAZ4</accession>
<evidence type="ECO:0000313" key="2">
    <source>
        <dbReference type="Proteomes" id="UP000717995"/>
    </source>
</evidence>
<keyword evidence="2" id="KW-1185">Reference proteome</keyword>
<dbReference type="RefSeq" id="WP_204915049.1">
    <property type="nucleotide sequence ID" value="NZ_JAFEUP010000001.1"/>
</dbReference>
<dbReference type="Proteomes" id="UP000717995">
    <property type="component" value="Unassembled WGS sequence"/>
</dbReference>
<gene>
    <name evidence="1" type="ORF">JQX08_04485</name>
</gene>
<dbReference type="PANTHER" id="PTHR38778">
    <property type="entry name" value="CYTOPLASMIC PROTEIN-RELATED"/>
    <property type="match status" value="1"/>
</dbReference>
<dbReference type="EMBL" id="JAFEUP010000001">
    <property type="protein sequence ID" value="MBM7059955.1"/>
    <property type="molecule type" value="Genomic_DNA"/>
</dbReference>
<dbReference type="InterPro" id="IPR007416">
    <property type="entry name" value="YggL_50S_bp"/>
</dbReference>
<organism evidence="1 2">
    <name type="scientific">Zestomonas insulae</name>
    <dbReference type="NCBI Taxonomy" id="2809017"/>
    <lineage>
        <taxon>Bacteria</taxon>
        <taxon>Pseudomonadati</taxon>
        <taxon>Pseudomonadota</taxon>
        <taxon>Gammaproteobacteria</taxon>
        <taxon>Pseudomonadales</taxon>
        <taxon>Pseudomonadaceae</taxon>
        <taxon>Zestomonas</taxon>
    </lineage>
</organism>
<dbReference type="PANTHER" id="PTHR38778:SF1">
    <property type="entry name" value="CYTOPLASMIC PROTEIN"/>
    <property type="match status" value="1"/>
</dbReference>
<proteinExistence type="predicted"/>
<sequence length="121" mass="14060">MSTPNVSEERLRRMKPRLRKKLYLGEFQEYAFELKATFKNALDEQALDDFLDAYIDVVEARQLCFIGGFDPEWLDGTLVADKRYSSPSDEDRKAIADWLQARAEIASVETSELFDAHYGWE</sequence>
<comment type="caution">
    <text evidence="1">The sequence shown here is derived from an EMBL/GenBank/DDBJ whole genome shotgun (WGS) entry which is preliminary data.</text>
</comment>
<name>A0ABS2IAZ4_9GAMM</name>
<dbReference type="Pfam" id="PF04320">
    <property type="entry name" value="YggL_50S_bp"/>
    <property type="match status" value="1"/>
</dbReference>
<evidence type="ECO:0000313" key="1">
    <source>
        <dbReference type="EMBL" id="MBM7059955.1"/>
    </source>
</evidence>